<dbReference type="Proteomes" id="UP001732700">
    <property type="component" value="Chromosome 5D"/>
</dbReference>
<organism evidence="1 2">
    <name type="scientific">Avena sativa</name>
    <name type="common">Oat</name>
    <dbReference type="NCBI Taxonomy" id="4498"/>
    <lineage>
        <taxon>Eukaryota</taxon>
        <taxon>Viridiplantae</taxon>
        <taxon>Streptophyta</taxon>
        <taxon>Embryophyta</taxon>
        <taxon>Tracheophyta</taxon>
        <taxon>Spermatophyta</taxon>
        <taxon>Magnoliopsida</taxon>
        <taxon>Liliopsida</taxon>
        <taxon>Poales</taxon>
        <taxon>Poaceae</taxon>
        <taxon>BOP clade</taxon>
        <taxon>Pooideae</taxon>
        <taxon>Poodae</taxon>
        <taxon>Poeae</taxon>
        <taxon>Poeae Chloroplast Group 1 (Aveneae type)</taxon>
        <taxon>Aveninae</taxon>
        <taxon>Avena</taxon>
    </lineage>
</organism>
<dbReference type="EnsemblPlants" id="AVESA.00010b.r2.5DG0990190.1">
    <property type="protein sequence ID" value="AVESA.00010b.r2.5DG0990190.1.CDS"/>
    <property type="gene ID" value="AVESA.00010b.r2.5DG0990190"/>
</dbReference>
<protein>
    <submittedName>
        <fullName evidence="1">Uncharacterized protein</fullName>
    </submittedName>
</protein>
<keyword evidence="2" id="KW-1185">Reference proteome</keyword>
<accession>A0ACD5YKH0</accession>
<reference evidence="1" key="2">
    <citation type="submission" date="2025-09" db="UniProtKB">
        <authorList>
            <consortium name="EnsemblPlants"/>
        </authorList>
    </citation>
    <scope>IDENTIFICATION</scope>
</reference>
<name>A0ACD5YKH0_AVESA</name>
<evidence type="ECO:0000313" key="1">
    <source>
        <dbReference type="EnsemblPlants" id="AVESA.00010b.r2.5DG0990190.1.CDS"/>
    </source>
</evidence>
<proteinExistence type="predicted"/>
<evidence type="ECO:0000313" key="2">
    <source>
        <dbReference type="Proteomes" id="UP001732700"/>
    </source>
</evidence>
<sequence length="682" mass="75562">MPFFTESSKHAFLTIKPSSSTWHRRLGHPSSFIVQQVLRKNKIAYTLDSTPYVCDSCQLAKSHQLPYPISTSRSIVPFELVFSDVWGPAPTSVGRHDYYDDDAAGENFVQNGAPQPEQSSVEISELNDEITTDIEADSGKHSPATSDPDGADSGGDSPASGDVRSPASTPDRGSAARPARRVPASGVAPSPASTPTPPRAGYQTAAPLSACSDNDDSRAVLLGSSAANTDVVSPVQNSAGLSADSSGVAQPSGPREPRNLPAALKDSQWRSAMQEEYDALIQNKTWTLVPPSHNKNIIDCMWVFHVKKRADGTIDRYKARLVAKGFKQRYGIDYEDTFSPVVKIATIRIVLSISVSRGWSLRQLDVKNAFLHGVLEEEVYMKQPPGFEHPDAPHHICKLDKALYGLKQAPRAWYSRLSSKLHEFGFSASKADTSLFLYDKHGVTIFVLIYVDDIIVTSSSDHAISVLLKDLNTYFAIKYLGDLHYFLGMEVKRTDDGLILTQEKYAQDILTRVGMLDYKAAPTPLSSSESISLSMKFVSIFMLPLLLIGRLPNVFYAMSRIHPLLAFYMSTEAAYKALANATTELIWVEVVLIELGVKLYERPCLWCDNLEATFLSTNPVFHAHTKHIEIDYHFVRERVAENRLDIKFISTKDQLADGFTKALHVKELDEFKRNLNLSRGLD</sequence>
<reference evidence="1" key="1">
    <citation type="submission" date="2021-05" db="EMBL/GenBank/DDBJ databases">
        <authorList>
            <person name="Scholz U."/>
            <person name="Mascher M."/>
            <person name="Fiebig A."/>
        </authorList>
    </citation>
    <scope>NUCLEOTIDE SEQUENCE [LARGE SCALE GENOMIC DNA]</scope>
</reference>